<organism evidence="2 3">
    <name type="scientific">Termitidicoccus mucosus</name>
    <dbReference type="NCBI Taxonomy" id="1184151"/>
    <lineage>
        <taxon>Bacteria</taxon>
        <taxon>Pseudomonadati</taxon>
        <taxon>Verrucomicrobiota</taxon>
        <taxon>Opitutia</taxon>
        <taxon>Opitutales</taxon>
        <taxon>Opitutaceae</taxon>
        <taxon>Termitidicoccus</taxon>
    </lineage>
</organism>
<accession>A0A178IJ71</accession>
<evidence type="ECO:0000313" key="3">
    <source>
        <dbReference type="Proteomes" id="UP000078486"/>
    </source>
</evidence>
<name>A0A178IJ71_9BACT</name>
<evidence type="ECO:0000313" key="2">
    <source>
        <dbReference type="EMBL" id="OAM89711.1"/>
    </source>
</evidence>
<dbReference type="EMBL" id="LRRQ01000081">
    <property type="protein sequence ID" value="OAM89711.1"/>
    <property type="molecule type" value="Genomic_DNA"/>
</dbReference>
<feature type="region of interest" description="Disordered" evidence="1">
    <location>
        <begin position="1"/>
        <end position="28"/>
    </location>
</feature>
<protein>
    <submittedName>
        <fullName evidence="2">Uncharacterized protein</fullName>
    </submittedName>
</protein>
<comment type="caution">
    <text evidence="2">The sequence shown here is derived from an EMBL/GenBank/DDBJ whole genome shotgun (WGS) entry which is preliminary data.</text>
</comment>
<proteinExistence type="predicted"/>
<keyword evidence="3" id="KW-1185">Reference proteome</keyword>
<dbReference type="AlphaFoldDB" id="A0A178IJ71"/>
<reference evidence="2 3" key="1">
    <citation type="submission" date="2016-01" db="EMBL/GenBank/DDBJ databases">
        <title>High potential of lignocellulose degradation of a new Verrucomicrobia species.</title>
        <authorList>
            <person name="Wang Y."/>
            <person name="Shi Y."/>
            <person name="Qiu Z."/>
            <person name="Liu S."/>
            <person name="Yang H."/>
        </authorList>
    </citation>
    <scope>NUCLEOTIDE SEQUENCE [LARGE SCALE GENOMIC DNA]</scope>
    <source>
        <strain evidence="2 3">TSB47</strain>
    </source>
</reference>
<feature type="compositionally biased region" description="Basic and acidic residues" evidence="1">
    <location>
        <begin position="1"/>
        <end position="14"/>
    </location>
</feature>
<evidence type="ECO:0000256" key="1">
    <source>
        <dbReference type="SAM" id="MobiDB-lite"/>
    </source>
</evidence>
<sequence length="143" mass="15969">MSLKEAIAKRRAERGLAAPDEAEPQIPEASKPVSLEISIASKGETWELPWMCFNGACFSANAATPDGSGKAERLDIFYVQREVIIFGKNLLVLRKAVNAMMLSEIRETPNTYSDAAWDDSQPMIISITIKLREKRWFFTSLSS</sequence>
<gene>
    <name evidence="2" type="ORF">AW736_12070</name>
</gene>
<dbReference type="Proteomes" id="UP000078486">
    <property type="component" value="Unassembled WGS sequence"/>
</dbReference>